<dbReference type="OrthoDB" id="3687641at2759"/>
<protein>
    <submittedName>
        <fullName evidence="2">Uncharacterized protein</fullName>
    </submittedName>
</protein>
<comment type="similarity">
    <text evidence="1">Belongs to the ustYa family.</text>
</comment>
<dbReference type="AlphaFoldDB" id="A0A5N6KVQ7"/>
<dbReference type="PANTHER" id="PTHR33365">
    <property type="entry name" value="YALI0B05434P"/>
    <property type="match status" value="1"/>
</dbReference>
<dbReference type="InterPro" id="IPR021765">
    <property type="entry name" value="UstYa-like"/>
</dbReference>
<reference evidence="2 3" key="1">
    <citation type="submission" date="2019-06" db="EMBL/GenBank/DDBJ databases">
        <title>A chromosomal-level reference genome of Carpinus fangiana (Coryloideae, Betulaceae).</title>
        <authorList>
            <person name="Yang X."/>
            <person name="Wang Z."/>
            <person name="Zhang L."/>
            <person name="Hao G."/>
            <person name="Liu J."/>
            <person name="Yang Y."/>
        </authorList>
    </citation>
    <scope>NUCLEOTIDE SEQUENCE [LARGE SCALE GENOMIC DNA]</scope>
    <source>
        <strain evidence="2">Cfa_2016G</strain>
        <tissue evidence="2">Leaf</tissue>
    </source>
</reference>
<dbReference type="Proteomes" id="UP000327013">
    <property type="component" value="Unassembled WGS sequence"/>
</dbReference>
<name>A0A5N6KVQ7_9ROSI</name>
<evidence type="ECO:0000313" key="3">
    <source>
        <dbReference type="Proteomes" id="UP000327013"/>
    </source>
</evidence>
<gene>
    <name evidence="2" type="ORF">FH972_023628</name>
</gene>
<evidence type="ECO:0000313" key="2">
    <source>
        <dbReference type="EMBL" id="KAB8349605.1"/>
    </source>
</evidence>
<comment type="caution">
    <text evidence="2">The sequence shown here is derived from an EMBL/GenBank/DDBJ whole genome shotgun (WGS) entry which is preliminary data.</text>
</comment>
<evidence type="ECO:0000256" key="1">
    <source>
        <dbReference type="ARBA" id="ARBA00035112"/>
    </source>
</evidence>
<keyword evidence="3" id="KW-1185">Reference proteome</keyword>
<dbReference type="PANTHER" id="PTHR33365:SF6">
    <property type="entry name" value="OXIDASE USTYA"/>
    <property type="match status" value="1"/>
</dbReference>
<sequence length="253" mass="29149">MRKPEMSLDLPQPTVKKQLFSVLSCAWANSNYTANLKRDVPSHFNTSSKFGLGTRSDIQRSINWESLDTSAGEIALDNTWAAQKGLPASTSFWWDQSQRSIYLVNGHHNLHCLRKLRRSIVLSRYNMTQMDSYPHLVHCMDHLLQNILCDADDTPLYTVPKHNSSTGHGQPRQCRSWDKLQAWAESQTSCFSYINETQGVDAILQRFRYCPDSDPGHRYDAAMRAHFNLGPDWDGTPRRDIDTIPQYWKNFPE</sequence>
<dbReference type="EMBL" id="VIBQ01000014">
    <property type="protein sequence ID" value="KAB8349605.1"/>
    <property type="molecule type" value="Genomic_DNA"/>
</dbReference>
<dbReference type="Pfam" id="PF11807">
    <property type="entry name" value="UstYa"/>
    <property type="match status" value="1"/>
</dbReference>
<proteinExistence type="inferred from homology"/>
<accession>A0A5N6KVQ7</accession>
<organism evidence="2 3">
    <name type="scientific">Carpinus fangiana</name>
    <dbReference type="NCBI Taxonomy" id="176857"/>
    <lineage>
        <taxon>Eukaryota</taxon>
        <taxon>Viridiplantae</taxon>
        <taxon>Streptophyta</taxon>
        <taxon>Embryophyta</taxon>
        <taxon>Tracheophyta</taxon>
        <taxon>Spermatophyta</taxon>
        <taxon>Magnoliopsida</taxon>
        <taxon>eudicotyledons</taxon>
        <taxon>Gunneridae</taxon>
        <taxon>Pentapetalae</taxon>
        <taxon>rosids</taxon>
        <taxon>fabids</taxon>
        <taxon>Fagales</taxon>
        <taxon>Betulaceae</taxon>
        <taxon>Carpinus</taxon>
    </lineage>
</organism>